<proteinExistence type="predicted"/>
<protein>
    <submittedName>
        <fullName evidence="2">DNA-binding MarR family transcriptional regulator</fullName>
    </submittedName>
</protein>
<dbReference type="RefSeq" id="WP_185003414.1">
    <property type="nucleotide sequence ID" value="NZ_BAAAUI010000049.1"/>
</dbReference>
<keyword evidence="2" id="KW-0238">DNA-binding</keyword>
<dbReference type="PANTHER" id="PTHR33164:SF99">
    <property type="entry name" value="MARR FAMILY REGULATORY PROTEIN"/>
    <property type="match status" value="1"/>
</dbReference>
<dbReference type="InterPro" id="IPR036390">
    <property type="entry name" value="WH_DNA-bd_sf"/>
</dbReference>
<name>A0A7W7CAB2_9PSEU</name>
<evidence type="ECO:0000313" key="3">
    <source>
        <dbReference type="Proteomes" id="UP000533598"/>
    </source>
</evidence>
<evidence type="ECO:0000259" key="1">
    <source>
        <dbReference type="PROSITE" id="PS50995"/>
    </source>
</evidence>
<dbReference type="InterPro" id="IPR039422">
    <property type="entry name" value="MarR/SlyA-like"/>
</dbReference>
<dbReference type="Proteomes" id="UP000533598">
    <property type="component" value="Unassembled WGS sequence"/>
</dbReference>
<dbReference type="AlphaFoldDB" id="A0A7W7CAB2"/>
<gene>
    <name evidence="2" type="ORF">HNR67_003590</name>
</gene>
<evidence type="ECO:0000313" key="2">
    <source>
        <dbReference type="EMBL" id="MBB4677472.1"/>
    </source>
</evidence>
<dbReference type="PANTHER" id="PTHR33164">
    <property type="entry name" value="TRANSCRIPTIONAL REGULATOR, MARR FAMILY"/>
    <property type="match status" value="1"/>
</dbReference>
<keyword evidence="3" id="KW-1185">Reference proteome</keyword>
<dbReference type="GO" id="GO:0003677">
    <property type="term" value="F:DNA binding"/>
    <property type="evidence" value="ECO:0007669"/>
    <property type="project" value="UniProtKB-KW"/>
</dbReference>
<dbReference type="SMART" id="SM00347">
    <property type="entry name" value="HTH_MARR"/>
    <property type="match status" value="1"/>
</dbReference>
<dbReference type="InterPro" id="IPR000835">
    <property type="entry name" value="HTH_MarR-typ"/>
</dbReference>
<reference evidence="2 3" key="1">
    <citation type="submission" date="2020-08" db="EMBL/GenBank/DDBJ databases">
        <title>Sequencing the genomes of 1000 actinobacteria strains.</title>
        <authorList>
            <person name="Klenk H.-P."/>
        </authorList>
    </citation>
    <scope>NUCLEOTIDE SEQUENCE [LARGE SCALE GENOMIC DNA]</scope>
    <source>
        <strain evidence="2 3">DSM 44230</strain>
    </source>
</reference>
<dbReference type="SUPFAM" id="SSF46785">
    <property type="entry name" value="Winged helix' DNA-binding domain"/>
    <property type="match status" value="1"/>
</dbReference>
<dbReference type="GO" id="GO:0006950">
    <property type="term" value="P:response to stress"/>
    <property type="evidence" value="ECO:0007669"/>
    <property type="project" value="TreeGrafter"/>
</dbReference>
<organism evidence="2 3">
    <name type="scientific">Crossiella cryophila</name>
    <dbReference type="NCBI Taxonomy" id="43355"/>
    <lineage>
        <taxon>Bacteria</taxon>
        <taxon>Bacillati</taxon>
        <taxon>Actinomycetota</taxon>
        <taxon>Actinomycetes</taxon>
        <taxon>Pseudonocardiales</taxon>
        <taxon>Pseudonocardiaceae</taxon>
        <taxon>Crossiella</taxon>
    </lineage>
</organism>
<dbReference type="Pfam" id="PF12802">
    <property type="entry name" value="MarR_2"/>
    <property type="match status" value="1"/>
</dbReference>
<dbReference type="GO" id="GO:0003700">
    <property type="term" value="F:DNA-binding transcription factor activity"/>
    <property type="evidence" value="ECO:0007669"/>
    <property type="project" value="InterPro"/>
</dbReference>
<sequence length="157" mass="17511">MAGERWLDERQHQAWRGFMGMQSRLLSHLARELQRQSGLSDADYAVLVGLSESEDGRLRLNELGAELQWQKSRLSKQITRMQERGLVQREECPTDGRGAFATLTDQGRATIEAAAPLHAEQVRRYFADVLTPAQLAALTEITGTVLSHLATAEPPQS</sequence>
<accession>A0A7W7CAB2</accession>
<feature type="domain" description="HTH marR-type" evidence="1">
    <location>
        <begin position="1"/>
        <end position="147"/>
    </location>
</feature>
<dbReference type="InterPro" id="IPR036388">
    <property type="entry name" value="WH-like_DNA-bd_sf"/>
</dbReference>
<dbReference type="Gene3D" id="1.10.10.10">
    <property type="entry name" value="Winged helix-like DNA-binding domain superfamily/Winged helix DNA-binding domain"/>
    <property type="match status" value="1"/>
</dbReference>
<comment type="caution">
    <text evidence="2">The sequence shown here is derived from an EMBL/GenBank/DDBJ whole genome shotgun (WGS) entry which is preliminary data.</text>
</comment>
<dbReference type="PROSITE" id="PS50995">
    <property type="entry name" value="HTH_MARR_2"/>
    <property type="match status" value="1"/>
</dbReference>
<dbReference type="EMBL" id="JACHMH010000001">
    <property type="protein sequence ID" value="MBB4677472.1"/>
    <property type="molecule type" value="Genomic_DNA"/>
</dbReference>